<dbReference type="InterPro" id="IPR006637">
    <property type="entry name" value="ChW"/>
</dbReference>
<dbReference type="STRING" id="388467.A19Y_0906"/>
<proteinExistence type="predicted"/>
<dbReference type="SMART" id="SM00728">
    <property type="entry name" value="ChW"/>
    <property type="match status" value="3"/>
</dbReference>
<evidence type="ECO:0000313" key="2">
    <source>
        <dbReference type="Proteomes" id="UP000027395"/>
    </source>
</evidence>
<keyword evidence="2" id="KW-1185">Reference proteome</keyword>
<dbReference type="Pfam" id="PF07538">
    <property type="entry name" value="ChW"/>
    <property type="match status" value="2"/>
</dbReference>
<organism evidence="1 2">
    <name type="scientific">Planktothrix agardhii (strain NIVA-CYA 126/8)</name>
    <dbReference type="NCBI Taxonomy" id="388467"/>
    <lineage>
        <taxon>Bacteria</taxon>
        <taxon>Bacillati</taxon>
        <taxon>Cyanobacteriota</taxon>
        <taxon>Cyanophyceae</taxon>
        <taxon>Oscillatoriophycideae</taxon>
        <taxon>Oscillatoriales</taxon>
        <taxon>Microcoleaceae</taxon>
        <taxon>Planktothrix</taxon>
    </lineage>
</organism>
<dbReference type="RefSeq" id="WP_042152366.1">
    <property type="nucleotide sequence ID" value="NZ_CM002803.1"/>
</dbReference>
<dbReference type="HOGENOM" id="CLU_033416_0_0_3"/>
<dbReference type="eggNOG" id="COG0457">
    <property type="taxonomic scope" value="Bacteria"/>
</dbReference>
<reference evidence="1 2" key="1">
    <citation type="journal article" date="2014" name="Appl. Environ. Microbiol.">
        <title>Elucidation of insertion elements encoded on plasmids and in vitro construction of shuttle vectors from the toxic cyanobacterium Planktothrix.</title>
        <authorList>
            <person name="Christiansen G."/>
            <person name="Goesmann A."/>
            <person name="Kurmayer R."/>
        </authorList>
    </citation>
    <scope>NUCLEOTIDE SEQUENCE [LARGE SCALE GENOMIC DNA]</scope>
    <source>
        <strain evidence="1 2">NIVA-CYA 126/8</strain>
    </source>
</reference>
<dbReference type="Proteomes" id="UP000027395">
    <property type="component" value="Chromosome"/>
</dbReference>
<dbReference type="PATRIC" id="fig|388467.6.peg.844"/>
<dbReference type="eggNOG" id="COG3227">
    <property type="taxonomic scope" value="Bacteria"/>
</dbReference>
<gene>
    <name evidence="1" type="ORF">A19Y_0906</name>
</gene>
<name>A0A073CCI3_PLAA1</name>
<accession>A0A073CCI3</accession>
<evidence type="ECO:0008006" key="3">
    <source>
        <dbReference type="Google" id="ProtNLM"/>
    </source>
</evidence>
<dbReference type="EMBL" id="CM002803">
    <property type="protein sequence ID" value="KEI66044.1"/>
    <property type="molecule type" value="Genomic_DNA"/>
</dbReference>
<evidence type="ECO:0000313" key="1">
    <source>
        <dbReference type="EMBL" id="KEI66044.1"/>
    </source>
</evidence>
<sequence>MEQTHETLKQQLSALSQRYPDLGNRLAETAQKLKTAGTPAAKTLVDELIAYSQDFSKIQQTLISQGQPTASQATSVQQLENLLPNLKPAPTHQKTHQQALQILERVLSLTHNEQKDFPPLQTAQNQARELQTAISQQTNQLHSGAEALATGNHPLVALVNLVEKQDSLDDNQWGILEEQITGAFGKSLGVAISRGKINFTVKTTVVSAVTAPKPAIPDIVILDEPQGSRGPELIIVPSIDVTKLPPTIDGKNIFFGNAPLVGKTQEKATLSNINLKILVHLQGFGDRTFAAREYAGTRGQGRRLEAFQINIDPAIAGLSLRYMAHIAAIGDTPLTPEGELVGERGKNRQIEGLAIELIGPQAPNYTVFYTAHIQNKGDVPVCTNGEYCGTKGQGLRIEGMKIWIEAK</sequence>
<dbReference type="AlphaFoldDB" id="A0A073CCI3"/>
<protein>
    <recommendedName>
        <fullName evidence="3">Hydrogenase</fullName>
    </recommendedName>
</protein>